<accession>A0A183IJ49</accession>
<evidence type="ECO:0000256" key="1">
    <source>
        <dbReference type="SAM" id="MobiDB-lite"/>
    </source>
</evidence>
<proteinExistence type="predicted"/>
<dbReference type="WBParaSite" id="SBAD_0000380901-mRNA-1">
    <property type="protein sequence ID" value="SBAD_0000380901-mRNA-1"/>
    <property type="gene ID" value="SBAD_0000380901"/>
</dbReference>
<gene>
    <name evidence="2" type="ORF">SBAD_LOCUS3645</name>
</gene>
<reference evidence="2 3" key="2">
    <citation type="submission" date="2018-11" db="EMBL/GenBank/DDBJ databases">
        <authorList>
            <consortium name="Pathogen Informatics"/>
        </authorList>
    </citation>
    <scope>NUCLEOTIDE SEQUENCE [LARGE SCALE GENOMIC DNA]</scope>
</reference>
<evidence type="ECO:0000313" key="4">
    <source>
        <dbReference type="WBParaSite" id="SBAD_0000380901-mRNA-1"/>
    </source>
</evidence>
<feature type="region of interest" description="Disordered" evidence="1">
    <location>
        <begin position="1"/>
        <end position="30"/>
    </location>
</feature>
<evidence type="ECO:0000313" key="3">
    <source>
        <dbReference type="Proteomes" id="UP000270296"/>
    </source>
</evidence>
<keyword evidence="3" id="KW-1185">Reference proteome</keyword>
<sequence>MPSLLPPPKDDSDRPTDRIQSSDGAAEGKQRISGIVVIVTRDHSCLHPPVSGGRAGQLRADRCCAMTSGQQT</sequence>
<name>A0A183IJ49_9BILA</name>
<protein>
    <submittedName>
        <fullName evidence="2 4">Uncharacterized protein</fullName>
    </submittedName>
</protein>
<organism evidence="4">
    <name type="scientific">Soboliphyme baturini</name>
    <dbReference type="NCBI Taxonomy" id="241478"/>
    <lineage>
        <taxon>Eukaryota</taxon>
        <taxon>Metazoa</taxon>
        <taxon>Ecdysozoa</taxon>
        <taxon>Nematoda</taxon>
        <taxon>Enoplea</taxon>
        <taxon>Dorylaimia</taxon>
        <taxon>Dioctophymatida</taxon>
        <taxon>Dioctophymatoidea</taxon>
        <taxon>Soboliphymatidae</taxon>
        <taxon>Soboliphyme</taxon>
    </lineage>
</organism>
<dbReference type="AlphaFoldDB" id="A0A183IJ49"/>
<evidence type="ECO:0000313" key="2">
    <source>
        <dbReference type="EMBL" id="VDP01907.1"/>
    </source>
</evidence>
<dbReference type="Proteomes" id="UP000270296">
    <property type="component" value="Unassembled WGS sequence"/>
</dbReference>
<feature type="compositionally biased region" description="Basic and acidic residues" evidence="1">
    <location>
        <begin position="8"/>
        <end position="17"/>
    </location>
</feature>
<reference evidence="4" key="1">
    <citation type="submission" date="2016-06" db="UniProtKB">
        <authorList>
            <consortium name="WormBaseParasite"/>
        </authorList>
    </citation>
    <scope>IDENTIFICATION</scope>
</reference>
<dbReference type="EMBL" id="UZAM01007865">
    <property type="protein sequence ID" value="VDP01907.1"/>
    <property type="molecule type" value="Genomic_DNA"/>
</dbReference>